<dbReference type="AlphaFoldDB" id="A0A1H8LZ96"/>
<reference evidence="2" key="1">
    <citation type="submission" date="2016-10" db="EMBL/GenBank/DDBJ databases">
        <authorList>
            <person name="Varghese N."/>
            <person name="Submissions S."/>
        </authorList>
    </citation>
    <scope>NUCLEOTIDE SEQUENCE [LARGE SCALE GENOMIC DNA]</scope>
    <source>
        <strain evidence="2">Gh-48</strain>
    </source>
</reference>
<dbReference type="RefSeq" id="WP_091212165.1">
    <property type="nucleotide sequence ID" value="NZ_FOCL01000005.1"/>
</dbReference>
<sequence length="196" mass="22404">MRQILSKLGFADEILDFFGIDEPSFTYGPAGPTEIFADGFHYVPAADRAWIWNEAAGRHVVITHSIMEAIAFLSCNRHRYPDPYDVSFVALGRYIHIKPLREIEGRFPNRKVILAFTNDLPGHLTDIYVAAGLRNHNLRLMLRGEQVEIVCNGRSAVFEAERLTLNVFQKSFGIRTFCRTVKPKTYESFLTQLLHC</sequence>
<keyword evidence="2" id="KW-1185">Reference proteome</keyword>
<name>A0A1H8LZ96_9SPHI</name>
<evidence type="ECO:0000313" key="1">
    <source>
        <dbReference type="EMBL" id="SEO10474.1"/>
    </source>
</evidence>
<dbReference type="OrthoDB" id="796066at2"/>
<evidence type="ECO:0000313" key="2">
    <source>
        <dbReference type="Proteomes" id="UP000198942"/>
    </source>
</evidence>
<gene>
    <name evidence="1" type="ORF">SAMN05192574_105319</name>
</gene>
<proteinExistence type="predicted"/>
<accession>A0A1H8LZ96</accession>
<dbReference type="STRING" id="551995.SAMN05192574_105319"/>
<organism evidence="1 2">
    <name type="scientific">Mucilaginibacter gossypiicola</name>
    <dbReference type="NCBI Taxonomy" id="551995"/>
    <lineage>
        <taxon>Bacteria</taxon>
        <taxon>Pseudomonadati</taxon>
        <taxon>Bacteroidota</taxon>
        <taxon>Sphingobacteriia</taxon>
        <taxon>Sphingobacteriales</taxon>
        <taxon>Sphingobacteriaceae</taxon>
        <taxon>Mucilaginibacter</taxon>
    </lineage>
</organism>
<dbReference type="EMBL" id="FOCL01000005">
    <property type="protein sequence ID" value="SEO10474.1"/>
    <property type="molecule type" value="Genomic_DNA"/>
</dbReference>
<protein>
    <submittedName>
        <fullName evidence="1">Uncharacterized protein</fullName>
    </submittedName>
</protein>
<dbReference type="Proteomes" id="UP000198942">
    <property type="component" value="Unassembled WGS sequence"/>
</dbReference>